<reference evidence="2" key="1">
    <citation type="submission" date="2023-07" db="EMBL/GenBank/DDBJ databases">
        <authorList>
            <consortium name="CYATHOMIX"/>
        </authorList>
    </citation>
    <scope>NUCLEOTIDE SEQUENCE</scope>
    <source>
        <strain evidence="2">N/A</strain>
    </source>
</reference>
<evidence type="ECO:0000313" key="3">
    <source>
        <dbReference type="Proteomes" id="UP001176961"/>
    </source>
</evidence>
<keyword evidence="1" id="KW-0732">Signal</keyword>
<organism evidence="2 3">
    <name type="scientific">Cylicocyclus nassatus</name>
    <name type="common">Nematode worm</name>
    <dbReference type="NCBI Taxonomy" id="53992"/>
    <lineage>
        <taxon>Eukaryota</taxon>
        <taxon>Metazoa</taxon>
        <taxon>Ecdysozoa</taxon>
        <taxon>Nematoda</taxon>
        <taxon>Chromadorea</taxon>
        <taxon>Rhabditida</taxon>
        <taxon>Rhabditina</taxon>
        <taxon>Rhabditomorpha</taxon>
        <taxon>Strongyloidea</taxon>
        <taxon>Strongylidae</taxon>
        <taxon>Cylicocyclus</taxon>
    </lineage>
</organism>
<feature type="chain" id="PRO_5041454898" evidence="1">
    <location>
        <begin position="20"/>
        <end position="117"/>
    </location>
</feature>
<protein>
    <submittedName>
        <fullName evidence="2">Uncharacterized protein</fullName>
    </submittedName>
</protein>
<gene>
    <name evidence="2" type="ORF">CYNAS_LOCUS11293</name>
</gene>
<sequence>MFSSVYFVLLVSITARSQALKCHSGVLVVSDRGKTVFWSVQPLSKRKKIMFPLVKLLMLMLLLQVTVEEVKTTNGKCGNTDPRTANLICNALCKKMRCSGGGYCRIDDWNCVCLSCP</sequence>
<proteinExistence type="predicted"/>
<dbReference type="EMBL" id="CATQJL010000223">
    <property type="protein sequence ID" value="CAJ0599310.1"/>
    <property type="molecule type" value="Genomic_DNA"/>
</dbReference>
<evidence type="ECO:0000256" key="1">
    <source>
        <dbReference type="SAM" id="SignalP"/>
    </source>
</evidence>
<keyword evidence="3" id="KW-1185">Reference proteome</keyword>
<feature type="signal peptide" evidence="1">
    <location>
        <begin position="1"/>
        <end position="19"/>
    </location>
</feature>
<evidence type="ECO:0000313" key="2">
    <source>
        <dbReference type="EMBL" id="CAJ0599310.1"/>
    </source>
</evidence>
<name>A0AA36GW81_CYLNA</name>
<comment type="caution">
    <text evidence="2">The sequence shown here is derived from an EMBL/GenBank/DDBJ whole genome shotgun (WGS) entry which is preliminary data.</text>
</comment>
<dbReference type="Proteomes" id="UP001176961">
    <property type="component" value="Unassembled WGS sequence"/>
</dbReference>
<accession>A0AA36GW81</accession>
<dbReference type="AlphaFoldDB" id="A0AA36GW81"/>